<reference evidence="1" key="1">
    <citation type="submission" date="2021-12" db="EMBL/GenBank/DDBJ databases">
        <title>Novel species in genus Dyadobacter.</title>
        <authorList>
            <person name="Ma C."/>
        </authorList>
    </citation>
    <scope>NUCLEOTIDE SEQUENCE</scope>
    <source>
        <strain evidence="1">CY399</strain>
    </source>
</reference>
<evidence type="ECO:0000313" key="1">
    <source>
        <dbReference type="EMBL" id="MCF0039798.1"/>
    </source>
</evidence>
<keyword evidence="2" id="KW-1185">Reference proteome</keyword>
<dbReference type="EMBL" id="JAJTTA010000002">
    <property type="protein sequence ID" value="MCF0039798.1"/>
    <property type="molecule type" value="Genomic_DNA"/>
</dbReference>
<dbReference type="RefSeq" id="WP_234612237.1">
    <property type="nucleotide sequence ID" value="NZ_CP098806.1"/>
</dbReference>
<comment type="caution">
    <text evidence="1">The sequence shown here is derived from an EMBL/GenBank/DDBJ whole genome shotgun (WGS) entry which is preliminary data.</text>
</comment>
<accession>A0A9X1T8R6</accession>
<evidence type="ECO:0000313" key="2">
    <source>
        <dbReference type="Proteomes" id="UP001139700"/>
    </source>
</evidence>
<sequence length="589" mass="68126">MLITVFAFSQTEELLPSLVREKEEIARIMRDLHSEFKHIDVIDPTPDKVLKEISENESDLCIFHISGHSNHEYFATRQFNTRAESIADQLSYCYSLKLVILNGCNSDGQLQFYTKQDIPCIVATNSKINDTPATDFAITFYRHFFQNHGAFNESFERARIAANATTAVSVQSVNRDLGSDEPEISDNKWIVSYQDSSAPALSSATLDETKTYEPNILLFGVLLQLLPDVVQEYPSDNLAHDDDVLFKFHANKFLSAFPQPIGSQLSKLFTKETEEEIRISLNKTPFLLRINHMHSAYQTIRKIISAVLVAELLEVFDKQDTETGDKQLMEEIVSSAKLLFDSDVLTFYKSALKLLVEKQPEIQFSFAAEINNHIYSQIQRDEESYRESIQFFSDFSNLQNERTARKICGKIEEKLALWVKLSLIFCKCRLISIRNISLIQFRRKKLPKYAHRLFLYMGPTANDYPRNVLDYYTSNTVILTNKERFLNRDYNGYLNLYPFLIDWNCFIEKATTTALFYPIAFSKNEQKIVYRDISESDETNYIIKPRTFIQPNADATLKLIKSDEAYYALEEQFLDLSKIVLDRDSFELC</sequence>
<dbReference type="Proteomes" id="UP001139700">
    <property type="component" value="Unassembled WGS sequence"/>
</dbReference>
<proteinExistence type="predicted"/>
<name>A0A9X1T8R6_9BACT</name>
<gene>
    <name evidence="1" type="ORF">LXM24_06850</name>
</gene>
<organism evidence="1 2">
    <name type="scientific">Dyadobacter fanqingshengii</name>
    <dbReference type="NCBI Taxonomy" id="2906443"/>
    <lineage>
        <taxon>Bacteria</taxon>
        <taxon>Pseudomonadati</taxon>
        <taxon>Bacteroidota</taxon>
        <taxon>Cytophagia</taxon>
        <taxon>Cytophagales</taxon>
        <taxon>Spirosomataceae</taxon>
        <taxon>Dyadobacter</taxon>
    </lineage>
</organism>
<dbReference type="AlphaFoldDB" id="A0A9X1T8R6"/>
<protein>
    <submittedName>
        <fullName evidence="1">CHAT domain-containing protein</fullName>
    </submittedName>
</protein>